<dbReference type="VEuPathDB" id="FungiDB:ASPCADRAFT_212426"/>
<protein>
    <submittedName>
        <fullName evidence="1">Uncharacterized protein</fullName>
    </submittedName>
</protein>
<evidence type="ECO:0000313" key="2">
    <source>
        <dbReference type="Proteomes" id="UP000188318"/>
    </source>
</evidence>
<dbReference type="Proteomes" id="UP000188318">
    <property type="component" value="Unassembled WGS sequence"/>
</dbReference>
<organism evidence="1 2">
    <name type="scientific">Aspergillus carbonarius (strain ITEM 5010)</name>
    <dbReference type="NCBI Taxonomy" id="602072"/>
    <lineage>
        <taxon>Eukaryota</taxon>
        <taxon>Fungi</taxon>
        <taxon>Dikarya</taxon>
        <taxon>Ascomycota</taxon>
        <taxon>Pezizomycotina</taxon>
        <taxon>Eurotiomycetes</taxon>
        <taxon>Eurotiomycetidae</taxon>
        <taxon>Eurotiales</taxon>
        <taxon>Aspergillaceae</taxon>
        <taxon>Aspergillus</taxon>
        <taxon>Aspergillus subgen. Circumdati</taxon>
    </lineage>
</organism>
<gene>
    <name evidence="1" type="ORF">ASPCADRAFT_212426</name>
</gene>
<proteinExistence type="predicted"/>
<sequence length="111" mass="12917">MTDSLVSILTHESWFWDPFHSNEIKFHPDGTGDLLCRYETQTWIMAQFTWTLPKPTTTTTNKEPHLPINFPITLTLTQRRIPGSHTPQHVKINEALLIDEAFLPKTYTVRL</sequence>
<keyword evidence="2" id="KW-1185">Reference proteome</keyword>
<evidence type="ECO:0000313" key="1">
    <source>
        <dbReference type="EMBL" id="OOF89867.1"/>
    </source>
</evidence>
<accession>A0A1R3R5W8</accession>
<reference evidence="2" key="1">
    <citation type="journal article" date="2017" name="Genome Biol.">
        <title>Comparative genomics reveals high biological diversity and specific adaptations in the industrially and medically important fungal genus Aspergillus.</title>
        <authorList>
            <person name="de Vries R.P."/>
            <person name="Riley R."/>
            <person name="Wiebenga A."/>
            <person name="Aguilar-Osorio G."/>
            <person name="Amillis S."/>
            <person name="Uchima C.A."/>
            <person name="Anderluh G."/>
            <person name="Asadollahi M."/>
            <person name="Askin M."/>
            <person name="Barry K."/>
            <person name="Battaglia E."/>
            <person name="Bayram O."/>
            <person name="Benocci T."/>
            <person name="Braus-Stromeyer S.A."/>
            <person name="Caldana C."/>
            <person name="Canovas D."/>
            <person name="Cerqueira G.C."/>
            <person name="Chen F."/>
            <person name="Chen W."/>
            <person name="Choi C."/>
            <person name="Clum A."/>
            <person name="Dos Santos R.A."/>
            <person name="Damasio A.R."/>
            <person name="Diallinas G."/>
            <person name="Emri T."/>
            <person name="Fekete E."/>
            <person name="Flipphi M."/>
            <person name="Freyberg S."/>
            <person name="Gallo A."/>
            <person name="Gournas C."/>
            <person name="Habgood R."/>
            <person name="Hainaut M."/>
            <person name="Harispe M.L."/>
            <person name="Henrissat B."/>
            <person name="Hilden K.S."/>
            <person name="Hope R."/>
            <person name="Hossain A."/>
            <person name="Karabika E."/>
            <person name="Karaffa L."/>
            <person name="Karanyi Z."/>
            <person name="Krasevec N."/>
            <person name="Kuo A."/>
            <person name="Kusch H."/>
            <person name="LaButti K."/>
            <person name="Lagendijk E.L."/>
            <person name="Lapidus A."/>
            <person name="Levasseur A."/>
            <person name="Lindquist E."/>
            <person name="Lipzen A."/>
            <person name="Logrieco A.F."/>
            <person name="MacCabe A."/>
            <person name="Maekelae M.R."/>
            <person name="Malavazi I."/>
            <person name="Melin P."/>
            <person name="Meyer V."/>
            <person name="Mielnichuk N."/>
            <person name="Miskei M."/>
            <person name="Molnar A.P."/>
            <person name="Mule G."/>
            <person name="Ngan C.Y."/>
            <person name="Orejas M."/>
            <person name="Orosz E."/>
            <person name="Ouedraogo J.P."/>
            <person name="Overkamp K.M."/>
            <person name="Park H.-S."/>
            <person name="Perrone G."/>
            <person name="Piumi F."/>
            <person name="Punt P.J."/>
            <person name="Ram A.F."/>
            <person name="Ramon A."/>
            <person name="Rauscher S."/>
            <person name="Record E."/>
            <person name="Riano-Pachon D.M."/>
            <person name="Robert V."/>
            <person name="Roehrig J."/>
            <person name="Ruller R."/>
            <person name="Salamov A."/>
            <person name="Salih N.S."/>
            <person name="Samson R.A."/>
            <person name="Sandor E."/>
            <person name="Sanguinetti M."/>
            <person name="Schuetze T."/>
            <person name="Sepcic K."/>
            <person name="Shelest E."/>
            <person name="Sherlock G."/>
            <person name="Sophianopoulou V."/>
            <person name="Squina F.M."/>
            <person name="Sun H."/>
            <person name="Susca A."/>
            <person name="Todd R.B."/>
            <person name="Tsang A."/>
            <person name="Unkles S.E."/>
            <person name="van de Wiele N."/>
            <person name="van Rossen-Uffink D."/>
            <person name="Oliveira J.V."/>
            <person name="Vesth T.C."/>
            <person name="Visser J."/>
            <person name="Yu J.-H."/>
            <person name="Zhou M."/>
            <person name="Andersen M.R."/>
            <person name="Archer D.B."/>
            <person name="Baker S.E."/>
            <person name="Benoit I."/>
            <person name="Brakhage A.A."/>
            <person name="Braus G.H."/>
            <person name="Fischer R."/>
            <person name="Frisvad J.C."/>
            <person name="Goldman G.H."/>
            <person name="Houbraken J."/>
            <person name="Oakley B."/>
            <person name="Pocsi I."/>
            <person name="Scazzocchio C."/>
            <person name="Seiboth B."/>
            <person name="vanKuyk P.A."/>
            <person name="Wortman J."/>
            <person name="Dyer P.S."/>
            <person name="Grigoriev I.V."/>
        </authorList>
    </citation>
    <scope>NUCLEOTIDE SEQUENCE [LARGE SCALE GENOMIC DNA]</scope>
    <source>
        <strain evidence="2">ITEM 5010</strain>
    </source>
</reference>
<name>A0A1R3R5W8_ASPC5</name>
<dbReference type="AlphaFoldDB" id="A0A1R3R5W8"/>
<dbReference type="EMBL" id="KV907674">
    <property type="protein sequence ID" value="OOF89867.1"/>
    <property type="molecule type" value="Genomic_DNA"/>
</dbReference>
<dbReference type="OrthoDB" id="2935237at2759"/>
<feature type="non-terminal residue" evidence="1">
    <location>
        <position position="111"/>
    </location>
</feature>